<sequence length="110" mass="12742">MQQRTPRPARLAPRQTLNLAVYPGDVLHVVHGRVSMIAAPQWLAETLLACEQPLRRGEHWHFERNGYVTLRTDDEGAQLMYRPAEPQPPRPGVHAWSWLWAFWRGSKRPA</sequence>
<comment type="caution">
    <text evidence="1">The sequence shown here is derived from an EMBL/GenBank/DDBJ whole genome shotgun (WGS) entry which is preliminary data.</text>
</comment>
<dbReference type="RefSeq" id="WP_203536772.1">
    <property type="nucleotide sequence ID" value="NZ_JAESND010000001.1"/>
</dbReference>
<name>A0ABS2BHQ3_9NEIS</name>
<organism evidence="1 2">
    <name type="scientific">Jeongeupia naejangsanensis</name>
    <dbReference type="NCBI Taxonomy" id="613195"/>
    <lineage>
        <taxon>Bacteria</taxon>
        <taxon>Pseudomonadati</taxon>
        <taxon>Pseudomonadota</taxon>
        <taxon>Betaproteobacteria</taxon>
        <taxon>Neisseriales</taxon>
        <taxon>Chitinibacteraceae</taxon>
        <taxon>Jeongeupia</taxon>
    </lineage>
</organism>
<protein>
    <submittedName>
        <fullName evidence="1">Uncharacterized protein</fullName>
    </submittedName>
</protein>
<reference evidence="1 2" key="1">
    <citation type="submission" date="2021-01" db="EMBL/GenBank/DDBJ databases">
        <title>Draft Genome Sequence and Polyhydroxyalkanoate Biosynthetic Potential of Jeongeupia naejangsanensis Type Strain DSM 24253.</title>
        <authorList>
            <person name="Turrini P."/>
            <person name="Artuso I."/>
            <person name="Lugli G.A."/>
            <person name="Frangipani E."/>
            <person name="Ventura M."/>
            <person name="Visca P."/>
        </authorList>
    </citation>
    <scope>NUCLEOTIDE SEQUENCE [LARGE SCALE GENOMIC DNA]</scope>
    <source>
        <strain evidence="1 2">DSM 24253</strain>
    </source>
</reference>
<evidence type="ECO:0000313" key="2">
    <source>
        <dbReference type="Proteomes" id="UP000809431"/>
    </source>
</evidence>
<proteinExistence type="predicted"/>
<evidence type="ECO:0000313" key="1">
    <source>
        <dbReference type="EMBL" id="MBM3115127.1"/>
    </source>
</evidence>
<accession>A0ABS2BHQ3</accession>
<dbReference type="EMBL" id="JAESND010000001">
    <property type="protein sequence ID" value="MBM3115127.1"/>
    <property type="molecule type" value="Genomic_DNA"/>
</dbReference>
<keyword evidence="2" id="KW-1185">Reference proteome</keyword>
<dbReference type="Proteomes" id="UP000809431">
    <property type="component" value="Unassembled WGS sequence"/>
</dbReference>
<gene>
    <name evidence="1" type="ORF">JMJ54_04725</name>
</gene>